<proteinExistence type="predicted"/>
<accession>A0ABW7HUE9</accession>
<dbReference type="Proteomes" id="UP001607069">
    <property type="component" value="Unassembled WGS sequence"/>
</dbReference>
<dbReference type="EMBL" id="JBIHMK010000039">
    <property type="protein sequence ID" value="MFH0249025.1"/>
    <property type="molecule type" value="Genomic_DNA"/>
</dbReference>
<reference evidence="1 2" key="1">
    <citation type="submission" date="2024-10" db="EMBL/GenBank/DDBJ databases">
        <authorList>
            <person name="Cho J.-C."/>
        </authorList>
    </citation>
    <scope>NUCLEOTIDE SEQUENCE [LARGE SCALE GENOMIC DNA]</scope>
    <source>
        <strain evidence="1 2">KCTC29696</strain>
    </source>
</reference>
<name>A0ABW7HUE9_9ACTN</name>
<evidence type="ECO:0000313" key="1">
    <source>
        <dbReference type="EMBL" id="MFH0249025.1"/>
    </source>
</evidence>
<keyword evidence="2" id="KW-1185">Reference proteome</keyword>
<sequence length="85" mass="9195">MTDARREALTLSEGQFRTPPIFDYYDQISMDDFNARQAAEGSPLRACSHCGCVVSEIAAGWNDRGWLRGSGPGGHCGRCRGVSGD</sequence>
<protein>
    <submittedName>
        <fullName evidence="1">Uncharacterized protein</fullName>
    </submittedName>
</protein>
<gene>
    <name evidence="1" type="ORF">ACG5V6_12465</name>
</gene>
<dbReference type="RefSeq" id="WP_279950080.1">
    <property type="nucleotide sequence ID" value="NZ_BAABEN010000013.1"/>
</dbReference>
<comment type="caution">
    <text evidence="1">The sequence shown here is derived from an EMBL/GenBank/DDBJ whole genome shotgun (WGS) entry which is preliminary data.</text>
</comment>
<evidence type="ECO:0000313" key="2">
    <source>
        <dbReference type="Proteomes" id="UP001607069"/>
    </source>
</evidence>
<organism evidence="1 2">
    <name type="scientific">Streptomyces chitinivorans</name>
    <dbReference type="NCBI Taxonomy" id="1257027"/>
    <lineage>
        <taxon>Bacteria</taxon>
        <taxon>Bacillati</taxon>
        <taxon>Actinomycetota</taxon>
        <taxon>Actinomycetes</taxon>
        <taxon>Kitasatosporales</taxon>
        <taxon>Streptomycetaceae</taxon>
        <taxon>Streptomyces</taxon>
    </lineage>
</organism>